<name>A5CBM2_VITVI</name>
<sequence>MVLDQKRWQNNSVFEWVIIKFLVKIFSFKVFGVEALRPDDPRGGTWAVASCRNDVVRLAHFSQRSGQYIRIGYAIVRM</sequence>
<accession>A5CBM2</accession>
<protein>
    <submittedName>
        <fullName evidence="1">Uncharacterized protein</fullName>
    </submittedName>
</protein>
<reference evidence="1" key="1">
    <citation type="journal article" date="2007" name="PLoS ONE">
        <title>The first genome sequence of an elite grapevine cultivar (Pinot noir Vitis vinifera L.): coping with a highly heterozygous genome.</title>
        <authorList>
            <person name="Velasco R."/>
            <person name="Zharkikh A."/>
            <person name="Troggio M."/>
            <person name="Cartwright D.A."/>
            <person name="Cestaro A."/>
            <person name="Pruss D."/>
            <person name="Pindo M."/>
            <person name="FitzGerald L.M."/>
            <person name="Vezzulli S."/>
            <person name="Reid J."/>
            <person name="Malacarne G."/>
            <person name="Iliev D."/>
            <person name="Coppola G."/>
            <person name="Wardell B."/>
            <person name="Micheletti D."/>
            <person name="Macalma T."/>
            <person name="Facci M."/>
            <person name="Mitchell J.T."/>
            <person name="Perazzolli M."/>
            <person name="Eldredge G."/>
            <person name="Gatto P."/>
            <person name="Oyzerski R."/>
            <person name="Moretto M."/>
            <person name="Gutin N."/>
            <person name="Stefanini M."/>
            <person name="Chen Y."/>
            <person name="Segala C."/>
            <person name="Davenport C."/>
            <person name="Dematte L."/>
            <person name="Mraz A."/>
            <person name="Battilana J."/>
            <person name="Stormo K."/>
            <person name="Costa F."/>
            <person name="Tao Q."/>
            <person name="Si-Ammour A."/>
            <person name="Harkins T."/>
            <person name="Lackey A."/>
            <person name="Perbost C."/>
            <person name="Taillon B."/>
            <person name="Stella A."/>
            <person name="Solovyev V."/>
            <person name="Fawcett J.A."/>
            <person name="Sterck L."/>
            <person name="Vandepoele K."/>
            <person name="Grando S.M."/>
            <person name="Toppo S."/>
            <person name="Moser C."/>
            <person name="Lanchbury J."/>
            <person name="Bogden R."/>
            <person name="Skolnick M."/>
            <person name="Sgaramella V."/>
            <person name="Bhatnagar S.K."/>
            <person name="Fontana P."/>
            <person name="Gutin A."/>
            <person name="Van de Peer Y."/>
            <person name="Salamini F."/>
            <person name="Viola R."/>
        </authorList>
    </citation>
    <scope>NUCLEOTIDE SEQUENCE</scope>
</reference>
<dbReference type="EMBL" id="AM489192">
    <property type="protein sequence ID" value="CAN71110.1"/>
    <property type="molecule type" value="Genomic_DNA"/>
</dbReference>
<gene>
    <name evidence="1" type="ORF">VITISV_001480</name>
</gene>
<evidence type="ECO:0000313" key="1">
    <source>
        <dbReference type="EMBL" id="CAN71110.1"/>
    </source>
</evidence>
<proteinExistence type="predicted"/>
<dbReference type="AlphaFoldDB" id="A5CBM2"/>
<organism evidence="1">
    <name type="scientific">Vitis vinifera</name>
    <name type="common">Grape</name>
    <dbReference type="NCBI Taxonomy" id="29760"/>
    <lineage>
        <taxon>Eukaryota</taxon>
        <taxon>Viridiplantae</taxon>
        <taxon>Streptophyta</taxon>
        <taxon>Embryophyta</taxon>
        <taxon>Tracheophyta</taxon>
        <taxon>Spermatophyta</taxon>
        <taxon>Magnoliopsida</taxon>
        <taxon>eudicotyledons</taxon>
        <taxon>Gunneridae</taxon>
        <taxon>Pentapetalae</taxon>
        <taxon>rosids</taxon>
        <taxon>Vitales</taxon>
        <taxon>Vitaceae</taxon>
        <taxon>Viteae</taxon>
        <taxon>Vitis</taxon>
    </lineage>
</organism>